<comment type="caution">
    <text evidence="2">The sequence shown here is derived from an EMBL/GenBank/DDBJ whole genome shotgun (WGS) entry which is preliminary data.</text>
</comment>
<dbReference type="PANTHER" id="PTHR13754">
    <property type="entry name" value="METALLO-BETA-LACTAMASE SUPERFAMILY PROTEIN"/>
    <property type="match status" value="1"/>
</dbReference>
<organism evidence="2 3">
    <name type="scientific">Candidatus Acidiferrum panamense</name>
    <dbReference type="NCBI Taxonomy" id="2741543"/>
    <lineage>
        <taxon>Bacteria</taxon>
        <taxon>Pseudomonadati</taxon>
        <taxon>Acidobacteriota</taxon>
        <taxon>Terriglobia</taxon>
        <taxon>Candidatus Acidiferrales</taxon>
        <taxon>Candidatus Acidiferrum</taxon>
    </lineage>
</organism>
<dbReference type="Pfam" id="PF00753">
    <property type="entry name" value="Lactamase_B"/>
    <property type="match status" value="1"/>
</dbReference>
<dbReference type="GO" id="GO:0016740">
    <property type="term" value="F:transferase activity"/>
    <property type="evidence" value="ECO:0007669"/>
    <property type="project" value="TreeGrafter"/>
</dbReference>
<protein>
    <submittedName>
        <fullName evidence="2">MBL fold metallo-hydrolase</fullName>
    </submittedName>
</protein>
<dbReference type="InterPro" id="IPR001279">
    <property type="entry name" value="Metallo-B-lactamas"/>
</dbReference>
<reference evidence="2" key="1">
    <citation type="submission" date="2020-06" db="EMBL/GenBank/DDBJ databases">
        <title>Legume-microbial interactions unlock mineral nutrients during tropical forest succession.</title>
        <authorList>
            <person name="Epihov D.Z."/>
        </authorList>
    </citation>
    <scope>NUCLEOTIDE SEQUENCE [LARGE SCALE GENOMIC DNA]</scope>
    <source>
        <strain evidence="2">Pan2503</strain>
    </source>
</reference>
<evidence type="ECO:0000313" key="2">
    <source>
        <dbReference type="EMBL" id="MBA0087435.1"/>
    </source>
</evidence>
<dbReference type="InterPro" id="IPR041712">
    <property type="entry name" value="DHPS-like_MBL-fold"/>
</dbReference>
<sequence length="344" mass="36475">MNPVEIAALDALDLLVVVDNESDTLSSVDKGVPQLPELGRLVARVPHLAPKDGHDCVEPWGHLCLACHGFSALVTGRRGSEERSVLFDVGPSAEVWLENARRLGVRLASIEAVCLSHWHADHSGGLPEVVAAITRSRLDEGLPPPIVDLHPDRPDQRGTMTPAGTLVLLNPEPTFEAIESAGGRVTKHAEAHVLAGFFFVSGEIERVTSYEAGFVGHHTVRDGHTVPDPLILDERFLAARVRGRGVSVLSPCSHAGVVNAALGALGAFGGEPIDVILGGYHLAGEGMEPRIEPTVHDLANRVRPRVVAPGHCTGWRAKAALAHTFAPGNYGPSVVGSLYALRAT</sequence>
<dbReference type="CDD" id="cd07713">
    <property type="entry name" value="DHPS-like_MBL-fold"/>
    <property type="match status" value="1"/>
</dbReference>
<dbReference type="Proteomes" id="UP000567293">
    <property type="component" value="Unassembled WGS sequence"/>
</dbReference>
<name>A0A7V8SYK5_9BACT</name>
<dbReference type="Gene3D" id="3.60.15.10">
    <property type="entry name" value="Ribonuclease Z/Hydroxyacylglutathione hydrolase-like"/>
    <property type="match status" value="1"/>
</dbReference>
<keyword evidence="3" id="KW-1185">Reference proteome</keyword>
<evidence type="ECO:0000313" key="3">
    <source>
        <dbReference type="Proteomes" id="UP000567293"/>
    </source>
</evidence>
<dbReference type="GO" id="GO:0016787">
    <property type="term" value="F:hydrolase activity"/>
    <property type="evidence" value="ECO:0007669"/>
    <property type="project" value="UniProtKB-KW"/>
</dbReference>
<dbReference type="SUPFAM" id="SSF56281">
    <property type="entry name" value="Metallo-hydrolase/oxidoreductase"/>
    <property type="match status" value="1"/>
</dbReference>
<dbReference type="EMBL" id="JACDQQ010002003">
    <property type="protein sequence ID" value="MBA0087435.1"/>
    <property type="molecule type" value="Genomic_DNA"/>
</dbReference>
<dbReference type="PANTHER" id="PTHR13754:SF13">
    <property type="entry name" value="METALLO-BETA-LACTAMASE SUPERFAMILY PROTEIN (AFU_ORTHOLOGUE AFUA_3G07630)"/>
    <property type="match status" value="1"/>
</dbReference>
<accession>A0A7V8SYK5</accession>
<feature type="domain" description="Metallo-beta-lactamase" evidence="1">
    <location>
        <begin position="70"/>
        <end position="132"/>
    </location>
</feature>
<gene>
    <name evidence="2" type="ORF">HRJ53_20820</name>
</gene>
<dbReference type="InterPro" id="IPR036866">
    <property type="entry name" value="RibonucZ/Hydroxyglut_hydro"/>
</dbReference>
<proteinExistence type="predicted"/>
<evidence type="ECO:0000259" key="1">
    <source>
        <dbReference type="Pfam" id="PF00753"/>
    </source>
</evidence>
<dbReference type="InterPro" id="IPR052926">
    <property type="entry name" value="Metallo-beta-lactamase_dom"/>
</dbReference>
<dbReference type="AlphaFoldDB" id="A0A7V8SYK5"/>